<gene>
    <name evidence="1" type="ORF">BLNAU_18036</name>
</gene>
<dbReference type="EMBL" id="JARBJD010000212">
    <property type="protein sequence ID" value="KAK2947034.1"/>
    <property type="molecule type" value="Genomic_DNA"/>
</dbReference>
<evidence type="ECO:0000313" key="1">
    <source>
        <dbReference type="EMBL" id="KAK2947034.1"/>
    </source>
</evidence>
<evidence type="ECO:0000313" key="2">
    <source>
        <dbReference type="Proteomes" id="UP001281761"/>
    </source>
</evidence>
<keyword evidence="2" id="KW-1185">Reference proteome</keyword>
<protein>
    <submittedName>
        <fullName evidence="1">Uncharacterized protein</fullName>
    </submittedName>
</protein>
<dbReference type="Proteomes" id="UP001281761">
    <property type="component" value="Unassembled WGS sequence"/>
</dbReference>
<accession>A0ABQ9X6U4</accession>
<proteinExistence type="predicted"/>
<name>A0ABQ9X6U4_9EUKA</name>
<reference evidence="1 2" key="1">
    <citation type="journal article" date="2022" name="bioRxiv">
        <title>Genomics of Preaxostyla Flagellates Illuminates Evolutionary Transitions and the Path Towards Mitochondrial Loss.</title>
        <authorList>
            <person name="Novak L.V.F."/>
            <person name="Treitli S.C."/>
            <person name="Pyrih J."/>
            <person name="Halakuc P."/>
            <person name="Pipaliya S.V."/>
            <person name="Vacek V."/>
            <person name="Brzon O."/>
            <person name="Soukal P."/>
            <person name="Eme L."/>
            <person name="Dacks J.B."/>
            <person name="Karnkowska A."/>
            <person name="Elias M."/>
            <person name="Hampl V."/>
        </authorList>
    </citation>
    <scope>NUCLEOTIDE SEQUENCE [LARGE SCALE GENOMIC DNA]</scope>
    <source>
        <strain evidence="1">NAU3</strain>
        <tissue evidence="1">Gut</tissue>
    </source>
</reference>
<organism evidence="1 2">
    <name type="scientific">Blattamonas nauphoetae</name>
    <dbReference type="NCBI Taxonomy" id="2049346"/>
    <lineage>
        <taxon>Eukaryota</taxon>
        <taxon>Metamonada</taxon>
        <taxon>Preaxostyla</taxon>
        <taxon>Oxymonadida</taxon>
        <taxon>Blattamonas</taxon>
    </lineage>
</organism>
<sequence>MGMTVSMRYVEHTVKEQKKEWEEKQKLRKLEIEVAEAKAYVKAKELSKIGSAAIKMFDQAHWTVSGNVFSKSQVSDASFMSYSFGPVVVRLTMTISSGPTCTFDVGIISSKRANNALTDNFSNLNGGGGWDLYLGWQYYTRDDKQQSFDKGCEEGRVGQRIVLEADGREAERSLKLSQDGKTQPRYYIGIPVPFRFAVYMLSENDAVEIESVEVLAEPQMVGGKERACMGY</sequence>
<comment type="caution">
    <text evidence="1">The sequence shown here is derived from an EMBL/GenBank/DDBJ whole genome shotgun (WGS) entry which is preliminary data.</text>
</comment>